<feature type="binding site" evidence="13">
    <location>
        <position position="217"/>
    </location>
    <ligand>
        <name>Fe cation</name>
        <dbReference type="ChEBI" id="CHEBI:24875"/>
        <label>1</label>
    </ligand>
</feature>
<proteinExistence type="inferred from homology"/>
<evidence type="ECO:0000256" key="3">
    <source>
        <dbReference type="ARBA" id="ARBA00022434"/>
    </source>
</evidence>
<evidence type="ECO:0000259" key="15">
    <source>
        <dbReference type="PROSITE" id="PS50905"/>
    </source>
</evidence>
<comment type="similarity">
    <text evidence="2 14">Belongs to the ferritin family.</text>
</comment>
<accession>A0AAX6HTC4</accession>
<dbReference type="PANTHER" id="PTHR11431">
    <property type="entry name" value="FERRITIN"/>
    <property type="match status" value="1"/>
</dbReference>
<comment type="caution">
    <text evidence="16">The sequence shown here is derived from an EMBL/GenBank/DDBJ whole genome shotgun (WGS) entry which is preliminary data.</text>
</comment>
<evidence type="ECO:0000256" key="13">
    <source>
        <dbReference type="PIRSR" id="PIRSR601519-1"/>
    </source>
</evidence>
<sequence length="255" mass="28595">MLLRASSSVLSPLFASPENSSSPPPSLYVRTKGRGASTVSMAAAGEDNSAPAITGVLFEPFKELKKELGLVPISPDQSLARYKYAEECEAVINVQINIEYNVSYIYHAMYAYFDRDNVALKGMAKFFKESSEEEREHAETFMEYQNKRGGRVKLQSIIAPQSEYDHPEKGDALYAMEVALSLEKLNYDKLLNVHRVAVKNDDPQLADYVESYFLAEQVEAIKKIAEYIAQLRRVGKGHGVWHFDRSLLEEEAAAA</sequence>
<comment type="subcellular location">
    <subcellularLocation>
        <location evidence="1">Plastid</location>
        <location evidence="1">Chloroplast</location>
    </subcellularLocation>
</comment>
<organism evidence="16 17">
    <name type="scientific">Iris pallida</name>
    <name type="common">Sweet iris</name>
    <dbReference type="NCBI Taxonomy" id="29817"/>
    <lineage>
        <taxon>Eukaryota</taxon>
        <taxon>Viridiplantae</taxon>
        <taxon>Streptophyta</taxon>
        <taxon>Embryophyta</taxon>
        <taxon>Tracheophyta</taxon>
        <taxon>Spermatophyta</taxon>
        <taxon>Magnoliopsida</taxon>
        <taxon>Liliopsida</taxon>
        <taxon>Asparagales</taxon>
        <taxon>Iridaceae</taxon>
        <taxon>Iridoideae</taxon>
        <taxon>Irideae</taxon>
        <taxon>Iris</taxon>
    </lineage>
</organism>
<reference evidence="16" key="1">
    <citation type="journal article" date="2023" name="GigaByte">
        <title>Genome assembly of the bearded iris, Iris pallida Lam.</title>
        <authorList>
            <person name="Bruccoleri R.E."/>
            <person name="Oakeley E.J."/>
            <person name="Faust A.M.E."/>
            <person name="Altorfer M."/>
            <person name="Dessus-Babus S."/>
            <person name="Burckhardt D."/>
            <person name="Oertli M."/>
            <person name="Naumann U."/>
            <person name="Petersen F."/>
            <person name="Wong J."/>
        </authorList>
    </citation>
    <scope>NUCLEOTIDE SEQUENCE</scope>
    <source>
        <strain evidence="16">GSM-AAB239-AS_SAM_17_03QT</strain>
    </source>
</reference>
<evidence type="ECO:0000256" key="2">
    <source>
        <dbReference type="ARBA" id="ARBA00007513"/>
    </source>
</evidence>
<dbReference type="InterPro" id="IPR012347">
    <property type="entry name" value="Ferritin-like"/>
</dbReference>
<keyword evidence="3 14" id="KW-0409">Iron storage</keyword>
<evidence type="ECO:0000256" key="1">
    <source>
        <dbReference type="ARBA" id="ARBA00004229"/>
    </source>
</evidence>
<gene>
    <name evidence="16" type="ORF">M6B38_291900</name>
</gene>
<dbReference type="InterPro" id="IPR001519">
    <property type="entry name" value="Ferritin"/>
</dbReference>
<comment type="function">
    <text evidence="10">Stores iron in a soluble, non-toxic, readily available form. Important for iron homeostasis. Has ferroxidase activity. Iron is taken up in the ferrous form and deposited as ferric hydroxides after oxidation.</text>
</comment>
<dbReference type="CDD" id="cd01056">
    <property type="entry name" value="Euk_Ferritin"/>
    <property type="match status" value="1"/>
</dbReference>
<dbReference type="Pfam" id="PF00210">
    <property type="entry name" value="Ferritin"/>
    <property type="match status" value="1"/>
</dbReference>
<evidence type="ECO:0000256" key="6">
    <source>
        <dbReference type="ARBA" id="ARBA00022723"/>
    </source>
</evidence>
<dbReference type="FunFam" id="1.20.1260.10:FF:000006">
    <property type="entry name" value="Ferritin"/>
    <property type="match status" value="1"/>
</dbReference>
<evidence type="ECO:0000256" key="8">
    <source>
        <dbReference type="ARBA" id="ARBA00023002"/>
    </source>
</evidence>
<dbReference type="AlphaFoldDB" id="A0AAX6HTC4"/>
<dbReference type="InterPro" id="IPR014034">
    <property type="entry name" value="Ferritin_CS"/>
</dbReference>
<dbReference type="PROSITE" id="PS50905">
    <property type="entry name" value="FERRITIN_LIKE"/>
    <property type="match status" value="1"/>
</dbReference>
<feature type="binding site" evidence="13">
    <location>
        <position position="134"/>
    </location>
    <ligand>
        <name>Fe cation</name>
        <dbReference type="ChEBI" id="CHEBI:24875"/>
        <label>1</label>
    </ligand>
</feature>
<dbReference type="InterPro" id="IPR009040">
    <property type="entry name" value="Ferritin-like_diiron"/>
</dbReference>
<dbReference type="GO" id="GO:0009507">
    <property type="term" value="C:chloroplast"/>
    <property type="evidence" value="ECO:0007669"/>
    <property type="project" value="UniProtKB-SubCell"/>
</dbReference>
<keyword evidence="8 14" id="KW-0560">Oxidoreductase</keyword>
<dbReference type="InterPro" id="IPR009078">
    <property type="entry name" value="Ferritin-like_SF"/>
</dbReference>
<dbReference type="GO" id="GO:0006979">
    <property type="term" value="P:response to oxidative stress"/>
    <property type="evidence" value="ECO:0007669"/>
    <property type="project" value="UniProtKB-ARBA"/>
</dbReference>
<reference evidence="16" key="2">
    <citation type="submission" date="2023-04" db="EMBL/GenBank/DDBJ databases">
        <authorList>
            <person name="Bruccoleri R.E."/>
            <person name="Oakeley E.J."/>
            <person name="Faust A.-M."/>
            <person name="Dessus-Babus S."/>
            <person name="Altorfer M."/>
            <person name="Burckhardt D."/>
            <person name="Oertli M."/>
            <person name="Naumann U."/>
            <person name="Petersen F."/>
            <person name="Wong J."/>
        </authorList>
    </citation>
    <scope>NUCLEOTIDE SEQUENCE</scope>
    <source>
        <strain evidence="16">GSM-AAB239-AS_SAM_17_03QT</strain>
        <tissue evidence="16">Leaf</tissue>
    </source>
</reference>
<keyword evidence="5" id="KW-0934">Plastid</keyword>
<dbReference type="GO" id="GO:0008199">
    <property type="term" value="F:ferric iron binding"/>
    <property type="evidence" value="ECO:0007669"/>
    <property type="project" value="InterPro"/>
</dbReference>
<keyword evidence="4" id="KW-0150">Chloroplast</keyword>
<dbReference type="Gene3D" id="1.20.1260.10">
    <property type="match status" value="1"/>
</dbReference>
<dbReference type="PROSITE" id="PS00204">
    <property type="entry name" value="FERRITIN_2"/>
    <property type="match status" value="1"/>
</dbReference>
<evidence type="ECO:0000256" key="12">
    <source>
        <dbReference type="ARBA" id="ARBA00047990"/>
    </source>
</evidence>
<dbReference type="InterPro" id="IPR008331">
    <property type="entry name" value="Ferritin_DPS_dom"/>
</dbReference>
<evidence type="ECO:0000313" key="17">
    <source>
        <dbReference type="Proteomes" id="UP001140949"/>
    </source>
</evidence>
<evidence type="ECO:0000256" key="10">
    <source>
        <dbReference type="ARBA" id="ARBA00025111"/>
    </source>
</evidence>
<comment type="subunit">
    <text evidence="11">Oligomer of 24 subunits. There are two types of subunits: L (light) chain and H (heavy) chain. The major chain can be light or heavy, depending on the species and tissue type. The functional molecule forms a roughly spherical shell with a diameter of 12 nm and contains a central cavity into which the insoluble mineral iron core is deposited.</text>
</comment>
<feature type="domain" description="Ferritin-like diiron" evidence="15">
    <location>
        <begin position="82"/>
        <end position="235"/>
    </location>
</feature>
<feature type="binding site" evidence="13">
    <location>
        <position position="99"/>
    </location>
    <ligand>
        <name>Fe cation</name>
        <dbReference type="ChEBI" id="CHEBI:24875"/>
        <label>1</label>
    </ligand>
</feature>
<feature type="binding site" evidence="13">
    <location>
        <position position="137"/>
    </location>
    <ligand>
        <name>Fe cation</name>
        <dbReference type="ChEBI" id="CHEBI:24875"/>
        <label>1</label>
    </ligand>
</feature>
<keyword evidence="6 13" id="KW-0479">Metal-binding</keyword>
<dbReference type="EC" id="1.16.3.1" evidence="14"/>
<dbReference type="GO" id="GO:0004322">
    <property type="term" value="F:ferroxidase activity"/>
    <property type="evidence" value="ECO:0007669"/>
    <property type="project" value="UniProtKB-EC"/>
</dbReference>
<evidence type="ECO:0000256" key="4">
    <source>
        <dbReference type="ARBA" id="ARBA00022528"/>
    </source>
</evidence>
<evidence type="ECO:0000256" key="5">
    <source>
        <dbReference type="ARBA" id="ARBA00022640"/>
    </source>
</evidence>
<protein>
    <recommendedName>
        <fullName evidence="14">Ferritin</fullName>
        <ecNumber evidence="14">1.16.3.1</ecNumber>
    </recommendedName>
</protein>
<evidence type="ECO:0000313" key="16">
    <source>
        <dbReference type="EMBL" id="KAJ6844300.1"/>
    </source>
</evidence>
<keyword evidence="7" id="KW-0809">Transit peptide</keyword>
<evidence type="ECO:0000256" key="9">
    <source>
        <dbReference type="ARBA" id="ARBA00023004"/>
    </source>
</evidence>
<dbReference type="EMBL" id="JANAVB010006599">
    <property type="protein sequence ID" value="KAJ6844300.1"/>
    <property type="molecule type" value="Genomic_DNA"/>
</dbReference>
<dbReference type="SUPFAM" id="SSF47240">
    <property type="entry name" value="Ferritin-like"/>
    <property type="match status" value="1"/>
</dbReference>
<keyword evidence="17" id="KW-1185">Reference proteome</keyword>
<comment type="catalytic activity">
    <reaction evidence="12 14">
        <text>4 Fe(2+) + O2 + 4 H(+) = 4 Fe(3+) + 2 H2O</text>
        <dbReference type="Rhea" id="RHEA:11148"/>
        <dbReference type="ChEBI" id="CHEBI:15377"/>
        <dbReference type="ChEBI" id="CHEBI:15378"/>
        <dbReference type="ChEBI" id="CHEBI:15379"/>
        <dbReference type="ChEBI" id="CHEBI:29033"/>
        <dbReference type="ChEBI" id="CHEBI:29034"/>
        <dbReference type="EC" id="1.16.3.1"/>
    </reaction>
</comment>
<dbReference type="GO" id="GO:0008198">
    <property type="term" value="F:ferrous iron binding"/>
    <property type="evidence" value="ECO:0007669"/>
    <property type="project" value="TreeGrafter"/>
</dbReference>
<evidence type="ECO:0000256" key="14">
    <source>
        <dbReference type="RuleBase" id="RU361145"/>
    </source>
</evidence>
<evidence type="ECO:0000256" key="11">
    <source>
        <dbReference type="ARBA" id="ARBA00026060"/>
    </source>
</evidence>
<evidence type="ECO:0000256" key="7">
    <source>
        <dbReference type="ARBA" id="ARBA00022946"/>
    </source>
</evidence>
<name>A0AAX6HTC4_IRIPA</name>
<dbReference type="GO" id="GO:0006826">
    <property type="term" value="P:iron ion transport"/>
    <property type="evidence" value="ECO:0007669"/>
    <property type="project" value="InterPro"/>
</dbReference>
<keyword evidence="9 13" id="KW-0408">Iron</keyword>
<dbReference type="GO" id="GO:0006879">
    <property type="term" value="P:intracellular iron ion homeostasis"/>
    <property type="evidence" value="ECO:0007669"/>
    <property type="project" value="UniProtKB-KW"/>
</dbReference>
<comment type="function">
    <text evidence="14">Stores iron in a soluble, non-toxic, readily available form. Important for iron homeostasis. Iron is taken up in the ferrous form and deposited as ferric hydroxides after oxidation.</text>
</comment>
<feature type="binding site" evidence="13">
    <location>
        <position position="183"/>
    </location>
    <ligand>
        <name>Fe cation</name>
        <dbReference type="ChEBI" id="CHEBI:24875"/>
        <label>1</label>
    </ligand>
</feature>
<dbReference type="Proteomes" id="UP001140949">
    <property type="component" value="Unassembled WGS sequence"/>
</dbReference>
<dbReference type="PANTHER" id="PTHR11431:SF75">
    <property type="entry name" value="FERRITIN"/>
    <property type="match status" value="1"/>
</dbReference>